<dbReference type="Gene3D" id="3.40.50.1010">
    <property type="entry name" value="5'-nuclease"/>
    <property type="match status" value="1"/>
</dbReference>
<dbReference type="STRING" id="331657.A0A4U0XVR8"/>
<gene>
    <name evidence="2" type="ORF">B0A49_03190</name>
</gene>
<dbReference type="GO" id="GO:0005085">
    <property type="term" value="F:guanyl-nucleotide exchange factor activity"/>
    <property type="evidence" value="ECO:0007669"/>
    <property type="project" value="TreeGrafter"/>
</dbReference>
<evidence type="ECO:0000313" key="2">
    <source>
        <dbReference type="EMBL" id="TKA79205.1"/>
    </source>
</evidence>
<organism evidence="2 3">
    <name type="scientific">Cryomyces minteri</name>
    <dbReference type="NCBI Taxonomy" id="331657"/>
    <lineage>
        <taxon>Eukaryota</taxon>
        <taxon>Fungi</taxon>
        <taxon>Dikarya</taxon>
        <taxon>Ascomycota</taxon>
        <taxon>Pezizomycotina</taxon>
        <taxon>Dothideomycetes</taxon>
        <taxon>Dothideomycetes incertae sedis</taxon>
        <taxon>Cryomyces</taxon>
    </lineage>
</organism>
<evidence type="ECO:0008006" key="4">
    <source>
        <dbReference type="Google" id="ProtNLM"/>
    </source>
</evidence>
<feature type="region of interest" description="Disordered" evidence="1">
    <location>
        <begin position="132"/>
        <end position="284"/>
    </location>
</feature>
<name>A0A4U0XVR8_9PEZI</name>
<dbReference type="GO" id="GO:0031267">
    <property type="term" value="F:small GTPase binding"/>
    <property type="evidence" value="ECO:0007669"/>
    <property type="project" value="TreeGrafter"/>
</dbReference>
<proteinExistence type="predicted"/>
<feature type="compositionally biased region" description="Polar residues" evidence="1">
    <location>
        <begin position="225"/>
        <end position="253"/>
    </location>
</feature>
<dbReference type="CDD" id="cd18724">
    <property type="entry name" value="PIN_LabA-like"/>
    <property type="match status" value="1"/>
</dbReference>
<reference evidence="2 3" key="1">
    <citation type="submission" date="2017-03" db="EMBL/GenBank/DDBJ databases">
        <title>Genomes of endolithic fungi from Antarctica.</title>
        <authorList>
            <person name="Coleine C."/>
            <person name="Masonjones S."/>
            <person name="Stajich J.E."/>
        </authorList>
    </citation>
    <scope>NUCLEOTIDE SEQUENCE [LARGE SCALE GENOMIC DNA]</scope>
    <source>
        <strain evidence="2 3">CCFEE 5187</strain>
    </source>
</reference>
<feature type="compositionally biased region" description="Basic and acidic residues" evidence="1">
    <location>
        <begin position="274"/>
        <end position="284"/>
    </location>
</feature>
<dbReference type="PANTHER" id="PTHR15837">
    <property type="entry name" value="RAN GUANINE NUCLEOTIDE RELEASE FACTOR"/>
    <property type="match status" value="1"/>
</dbReference>
<dbReference type="OrthoDB" id="5590473at2759"/>
<feature type="compositionally biased region" description="Low complexity" evidence="1">
    <location>
        <begin position="260"/>
        <end position="270"/>
    </location>
</feature>
<dbReference type="GO" id="GO:0006606">
    <property type="term" value="P:protein import into nucleus"/>
    <property type="evidence" value="ECO:0007669"/>
    <property type="project" value="TreeGrafter"/>
</dbReference>
<evidence type="ECO:0000313" key="3">
    <source>
        <dbReference type="Proteomes" id="UP000308768"/>
    </source>
</evidence>
<keyword evidence="3" id="KW-1185">Reference proteome</keyword>
<protein>
    <recommendedName>
        <fullName evidence="4">NYN domain-containing protein</fullName>
    </recommendedName>
</protein>
<dbReference type="InterPro" id="IPR007681">
    <property type="entry name" value="Mog1"/>
</dbReference>
<dbReference type="GO" id="GO:0005634">
    <property type="term" value="C:nucleus"/>
    <property type="evidence" value="ECO:0007669"/>
    <property type="project" value="TreeGrafter"/>
</dbReference>
<comment type="caution">
    <text evidence="2">The sequence shown here is derived from an EMBL/GenBank/DDBJ whole genome shotgun (WGS) entry which is preliminary data.</text>
</comment>
<accession>A0A4U0XVR8</accession>
<dbReference type="EMBL" id="NAJN01000109">
    <property type="protein sequence ID" value="TKA79205.1"/>
    <property type="molecule type" value="Genomic_DNA"/>
</dbReference>
<dbReference type="AlphaFoldDB" id="A0A4U0XVR8"/>
<feature type="compositionally biased region" description="Polar residues" evidence="1">
    <location>
        <begin position="155"/>
        <end position="166"/>
    </location>
</feature>
<sequence length="689" mass="77160">MATHVDDKLWDFSPIYDLLSALSHKTSATDRDIRPLTTQDFESSAVSTRGRGEVRSPSPTLGNFNKVWQFLGTPQESPAPIVPQDVSPKLDQLAGWADYTSDGAIYRPPSTKGVKWRDEEYGADLEDTAEDTVVATPLTKTQRKKLRRKERAQREGQTLPTKSASDLESETEEQHARNAPARKASTHTIAPDPELGKRRYNLRPRDENGQVRSPPGTPMAPESIFGNSFMLSPKLSPQSKLESQNLSQPTVQSAGHVLQKQKTTTTPSTPINSHKRDAFDAKHSDDLEFDQLDGLTSSLRTTSTSETAERAQPAQAIHNSLKKHYQVANPYSIHAFSTFSSPIQAPQNGVVNQVSFSGHIPKYQSLQDQQKQVSPTHNQPTEFQPMQLPRASRPTAIQPLKLRSGEDRNLALLLKLIHNFGEDMKYLVNPMNLSNHNNDPRGIHVFVDASNIFIGFHDQLKRARNIPLKARVPLANLSFHSLALLMERRRPVAKRVLAGSKPHIPEFDLAAEIGYELCIMDRVYKAKVLTERQKFFQAMDAHKRSSYAKSGFPPPSRNRACFRNKVAADGSGSSGSETMGQATAPVYTEEKWVEQGVDEILHLKILESIVDTEMPSTVVLATGDAAEAEYSQGFMRMVERALTKGWKVELVSWSKNISGAYKRQDFLRQWGDRFRIIELDDYAEELLDM</sequence>
<dbReference type="PANTHER" id="PTHR15837:SF5">
    <property type="entry name" value="NYN DOMAIN-CONTAINING PROTEIN"/>
    <property type="match status" value="1"/>
</dbReference>
<dbReference type="Proteomes" id="UP000308768">
    <property type="component" value="Unassembled WGS sequence"/>
</dbReference>
<feature type="compositionally biased region" description="Basic residues" evidence="1">
    <location>
        <begin position="141"/>
        <end position="151"/>
    </location>
</feature>
<evidence type="ECO:0000256" key="1">
    <source>
        <dbReference type="SAM" id="MobiDB-lite"/>
    </source>
</evidence>